<gene>
    <name evidence="4" type="ORF">LF65_03938</name>
</gene>
<dbReference type="KEGG" id="cbei:LF65_03938"/>
<evidence type="ECO:0000256" key="2">
    <source>
        <dbReference type="PROSITE-ProRule" id="PRU00284"/>
    </source>
</evidence>
<dbReference type="PANTHER" id="PTHR32089:SF112">
    <property type="entry name" value="LYSOZYME-LIKE PROTEIN-RELATED"/>
    <property type="match status" value="1"/>
</dbReference>
<sequence length="273" mass="29782">MENRLEAFLEVIPELKEILQDDIAVAVADTKKFIYYRDGNSINLPIKVGQELTPEEPLYKSIKEGKVLSVVVPKEIFGVSFKGISYPIKDSSGNIIGGVGIGKSLNKQFKVEEVAENIFSSLQQTSSSIEEVAVDSQRLSSSMNNIVNATQKTEEKIKETDTILNLITSVSSQSNLLALNAAIEAARAGEAGRGFSVVAGEMRKLSQMSSESSKKVSQLLLEMRNSIDEVIKEISNTNMIAESQAAATEEITATLEEITSNSKELVDMSKVVW</sequence>
<dbReference type="SMART" id="SM00283">
    <property type="entry name" value="MA"/>
    <property type="match status" value="1"/>
</dbReference>
<dbReference type="Gene3D" id="1.10.287.950">
    <property type="entry name" value="Methyl-accepting chemotaxis protein"/>
    <property type="match status" value="1"/>
</dbReference>
<organism evidence="4 5">
    <name type="scientific">Clostridium beijerinckii</name>
    <name type="common">Clostridium MP</name>
    <dbReference type="NCBI Taxonomy" id="1520"/>
    <lineage>
        <taxon>Bacteria</taxon>
        <taxon>Bacillati</taxon>
        <taxon>Bacillota</taxon>
        <taxon>Clostridia</taxon>
        <taxon>Eubacteriales</taxon>
        <taxon>Clostridiaceae</taxon>
        <taxon>Clostridium</taxon>
    </lineage>
</organism>
<proteinExistence type="predicted"/>
<dbReference type="Proteomes" id="UP000031866">
    <property type="component" value="Chromosome"/>
</dbReference>
<feature type="domain" description="Methyl-accepting transducer" evidence="3">
    <location>
        <begin position="111"/>
        <end position="273"/>
    </location>
</feature>
<dbReference type="GO" id="GO:0007165">
    <property type="term" value="P:signal transduction"/>
    <property type="evidence" value="ECO:0007669"/>
    <property type="project" value="UniProtKB-KW"/>
</dbReference>
<dbReference type="RefSeq" id="WP_041898277.1">
    <property type="nucleotide sequence ID" value="NZ_CP010086.2"/>
</dbReference>
<keyword evidence="1 2" id="KW-0807">Transducer</keyword>
<dbReference type="OrthoDB" id="9807021at2"/>
<protein>
    <submittedName>
        <fullName evidence="4">Chemotaxis protein</fullName>
    </submittedName>
</protein>
<dbReference type="InterPro" id="IPR029151">
    <property type="entry name" value="Sensor-like_sf"/>
</dbReference>
<evidence type="ECO:0000313" key="5">
    <source>
        <dbReference type="Proteomes" id="UP000031866"/>
    </source>
</evidence>
<dbReference type="PANTHER" id="PTHR32089">
    <property type="entry name" value="METHYL-ACCEPTING CHEMOTAXIS PROTEIN MCPB"/>
    <property type="match status" value="1"/>
</dbReference>
<dbReference type="SUPFAM" id="SSF58104">
    <property type="entry name" value="Methyl-accepting chemotaxis protein (MCP) signaling domain"/>
    <property type="match status" value="1"/>
</dbReference>
<dbReference type="EMBL" id="CP010086">
    <property type="protein sequence ID" value="AJH00486.1"/>
    <property type="molecule type" value="Genomic_DNA"/>
</dbReference>
<dbReference type="AlphaFoldDB" id="A0A0B5QHQ1"/>
<dbReference type="SUPFAM" id="SSF103190">
    <property type="entry name" value="Sensory domain-like"/>
    <property type="match status" value="1"/>
</dbReference>
<name>A0A0B5QHQ1_CLOBE</name>
<dbReference type="PROSITE" id="PS50111">
    <property type="entry name" value="CHEMOTAXIS_TRANSDUC_2"/>
    <property type="match status" value="1"/>
</dbReference>
<evidence type="ECO:0000259" key="3">
    <source>
        <dbReference type="PROSITE" id="PS50111"/>
    </source>
</evidence>
<reference evidence="5" key="1">
    <citation type="submission" date="2014-12" db="EMBL/GenBank/DDBJ databases">
        <title>Genome sequence of Clostridium beijerinckii strain 59B.</title>
        <authorList>
            <person name="Little G.T."/>
            <person name="Minton N.P."/>
        </authorList>
    </citation>
    <scope>NUCLEOTIDE SEQUENCE [LARGE SCALE GENOMIC DNA]</scope>
    <source>
        <strain evidence="5">59B</strain>
    </source>
</reference>
<dbReference type="InterPro" id="IPR004089">
    <property type="entry name" value="MCPsignal_dom"/>
</dbReference>
<evidence type="ECO:0000313" key="4">
    <source>
        <dbReference type="EMBL" id="AJH00486.1"/>
    </source>
</evidence>
<dbReference type="Pfam" id="PF00015">
    <property type="entry name" value="MCPsignal"/>
    <property type="match status" value="1"/>
</dbReference>
<evidence type="ECO:0000256" key="1">
    <source>
        <dbReference type="ARBA" id="ARBA00023224"/>
    </source>
</evidence>
<dbReference type="STRING" id="1520.LF65_03938"/>
<accession>A0A0B5QHQ1</accession>
<dbReference type="GO" id="GO:0016020">
    <property type="term" value="C:membrane"/>
    <property type="evidence" value="ECO:0007669"/>
    <property type="project" value="InterPro"/>
</dbReference>